<dbReference type="PANTHER" id="PTHR34287">
    <property type="entry name" value="OS06G0551500 PROTEIN-RELATED"/>
    <property type="match status" value="1"/>
</dbReference>
<feature type="region of interest" description="Disordered" evidence="1">
    <location>
        <begin position="1"/>
        <end position="21"/>
    </location>
</feature>
<reference evidence="2 3" key="1">
    <citation type="submission" date="2024-01" db="EMBL/GenBank/DDBJ databases">
        <title>The complete chloroplast genome sequence of Lithospermum erythrorhizon: insights into the phylogenetic relationship among Boraginaceae species and the maternal lineages of purple gromwells.</title>
        <authorList>
            <person name="Okada T."/>
            <person name="Watanabe K."/>
        </authorList>
    </citation>
    <scope>NUCLEOTIDE SEQUENCE [LARGE SCALE GENOMIC DNA]</scope>
</reference>
<sequence>MSSPSEISSSSPSSSSFSRPSPLRIQYVSKSLSERLLTKFSDVSEFNFHYTQSGLWSPPISRKAFINSPGRISTEHEIMQKLRTALAPPPKRRFNLCFIV</sequence>
<dbReference type="Proteomes" id="UP001454036">
    <property type="component" value="Unassembled WGS sequence"/>
</dbReference>
<accession>A0AAV3QDN0</accession>
<gene>
    <name evidence="2" type="ORF">LIER_39212</name>
</gene>
<evidence type="ECO:0000313" key="2">
    <source>
        <dbReference type="EMBL" id="GAA0161341.1"/>
    </source>
</evidence>
<dbReference type="AlphaFoldDB" id="A0AAV3QDN0"/>
<proteinExistence type="predicted"/>
<comment type="caution">
    <text evidence="2">The sequence shown here is derived from an EMBL/GenBank/DDBJ whole genome shotgun (WGS) entry which is preliminary data.</text>
</comment>
<protein>
    <submittedName>
        <fullName evidence="2">Uncharacterized protein</fullName>
    </submittedName>
</protein>
<organism evidence="2 3">
    <name type="scientific">Lithospermum erythrorhizon</name>
    <name type="common">Purple gromwell</name>
    <name type="synonym">Lithospermum officinale var. erythrorhizon</name>
    <dbReference type="NCBI Taxonomy" id="34254"/>
    <lineage>
        <taxon>Eukaryota</taxon>
        <taxon>Viridiplantae</taxon>
        <taxon>Streptophyta</taxon>
        <taxon>Embryophyta</taxon>
        <taxon>Tracheophyta</taxon>
        <taxon>Spermatophyta</taxon>
        <taxon>Magnoliopsida</taxon>
        <taxon>eudicotyledons</taxon>
        <taxon>Gunneridae</taxon>
        <taxon>Pentapetalae</taxon>
        <taxon>asterids</taxon>
        <taxon>lamiids</taxon>
        <taxon>Boraginales</taxon>
        <taxon>Boraginaceae</taxon>
        <taxon>Boraginoideae</taxon>
        <taxon>Lithospermeae</taxon>
        <taxon>Lithospermum</taxon>
    </lineage>
</organism>
<keyword evidence="3" id="KW-1185">Reference proteome</keyword>
<evidence type="ECO:0000256" key="1">
    <source>
        <dbReference type="SAM" id="MobiDB-lite"/>
    </source>
</evidence>
<dbReference type="PANTHER" id="PTHR34287:SF2">
    <property type="match status" value="1"/>
</dbReference>
<dbReference type="EMBL" id="BAABME010020751">
    <property type="protein sequence ID" value="GAA0161341.1"/>
    <property type="molecule type" value="Genomic_DNA"/>
</dbReference>
<name>A0AAV3QDN0_LITER</name>
<evidence type="ECO:0000313" key="3">
    <source>
        <dbReference type="Proteomes" id="UP001454036"/>
    </source>
</evidence>